<dbReference type="InterPro" id="IPR008323">
    <property type="entry name" value="UCP033563"/>
</dbReference>
<gene>
    <name evidence="1" type="ORF">IAB05_02840</name>
</gene>
<dbReference type="Proteomes" id="UP000824094">
    <property type="component" value="Unassembled WGS sequence"/>
</dbReference>
<reference evidence="1" key="1">
    <citation type="submission" date="2020-10" db="EMBL/GenBank/DDBJ databases">
        <authorList>
            <person name="Gilroy R."/>
        </authorList>
    </citation>
    <scope>NUCLEOTIDE SEQUENCE</scope>
    <source>
        <strain evidence="1">18911</strain>
    </source>
</reference>
<dbReference type="Pfam" id="PF06245">
    <property type="entry name" value="DUF1015"/>
    <property type="match status" value="1"/>
</dbReference>
<accession>A0A9D1MHE3</accession>
<dbReference type="EMBL" id="DVNF01000083">
    <property type="protein sequence ID" value="HIU60311.1"/>
    <property type="molecule type" value="Genomic_DNA"/>
</dbReference>
<dbReference type="PANTHER" id="PTHR36454:SF1">
    <property type="entry name" value="DUF1015 DOMAIN-CONTAINING PROTEIN"/>
    <property type="match status" value="1"/>
</dbReference>
<evidence type="ECO:0000313" key="1">
    <source>
        <dbReference type="EMBL" id="HIU60311.1"/>
    </source>
</evidence>
<name>A0A9D1MHE3_9FIRM</name>
<sequence>MENNTERVVKVPKILLPKKGIDMEKWATIACDQFTSTPEYWERLVAFVGDSPSTLKLTCPEIYLSRDVSGEVKKVQAEMRKYLDEGIFDEREGFVLVERQVGNDYRIGLMAAIDLDAYDWHRVRTPIRATEDTLMERLPVRIAIRKGAEIEAPHAIILMDDREKDIIEPLYAARDGFEKLYDFELNMGGGHIRGWLVPRQREQEILDKIAALNTPELQIEKYGSDAGIMLAVGDGNHSVATAKVCYEELKQSLTGEQQKTCPERYMLVELVNLHGGGMEFSPIHRYFKVRDDEFVAKLKASLYGDGRLKIMYKGGEEYIKCPENAGTAITEIQRLVEAYIKETGAEIDYVHDVIHLKECVDKSDGMGIVMPAFSRSDLFGYVVNVGNLPKKAFSIGEAEQKRYYLECRKIK</sequence>
<evidence type="ECO:0000313" key="2">
    <source>
        <dbReference type="Proteomes" id="UP000824094"/>
    </source>
</evidence>
<dbReference type="PANTHER" id="PTHR36454">
    <property type="entry name" value="LMO2823 PROTEIN"/>
    <property type="match status" value="1"/>
</dbReference>
<organism evidence="1 2">
    <name type="scientific">Candidatus Stercoripulliclostridium merdigallinarum</name>
    <dbReference type="NCBI Taxonomy" id="2840951"/>
    <lineage>
        <taxon>Bacteria</taxon>
        <taxon>Bacillati</taxon>
        <taxon>Bacillota</taxon>
        <taxon>Clostridia</taxon>
        <taxon>Eubacteriales</taxon>
        <taxon>Candidatus Stercoripulliclostridium</taxon>
    </lineage>
</organism>
<protein>
    <submittedName>
        <fullName evidence="1">DUF1015 domain-containing protein</fullName>
    </submittedName>
</protein>
<dbReference type="AlphaFoldDB" id="A0A9D1MHE3"/>
<proteinExistence type="predicted"/>
<comment type="caution">
    <text evidence="1">The sequence shown here is derived from an EMBL/GenBank/DDBJ whole genome shotgun (WGS) entry which is preliminary data.</text>
</comment>
<reference evidence="1" key="2">
    <citation type="journal article" date="2021" name="PeerJ">
        <title>Extensive microbial diversity within the chicken gut microbiome revealed by metagenomics and culture.</title>
        <authorList>
            <person name="Gilroy R."/>
            <person name="Ravi A."/>
            <person name="Getino M."/>
            <person name="Pursley I."/>
            <person name="Horton D.L."/>
            <person name="Alikhan N.F."/>
            <person name="Baker D."/>
            <person name="Gharbi K."/>
            <person name="Hall N."/>
            <person name="Watson M."/>
            <person name="Adriaenssens E.M."/>
            <person name="Foster-Nyarko E."/>
            <person name="Jarju S."/>
            <person name="Secka A."/>
            <person name="Antonio M."/>
            <person name="Oren A."/>
            <person name="Chaudhuri R.R."/>
            <person name="La Ragione R."/>
            <person name="Hildebrand F."/>
            <person name="Pallen M.J."/>
        </authorList>
    </citation>
    <scope>NUCLEOTIDE SEQUENCE</scope>
    <source>
        <strain evidence="1">18911</strain>
    </source>
</reference>